<protein>
    <recommendedName>
        <fullName evidence="4">Trypsin-like serine protease</fullName>
    </recommendedName>
</protein>
<dbReference type="Gene3D" id="2.40.10.10">
    <property type="entry name" value="Trypsin-like serine proteases"/>
    <property type="match status" value="2"/>
</dbReference>
<evidence type="ECO:0000313" key="3">
    <source>
        <dbReference type="Proteomes" id="UP000271708"/>
    </source>
</evidence>
<sequence length="435" mass="46283">MSAAFATLAAGAASAVDTNPKPPMTMELAREITHSTRPLTTEEVDRFEEALAVRWGAARPDQVAERLKETLRALGRDGGATWISEEETLHVYVSGPDLGRVVAVDKIKTLVTEILRGSNVKVQVHAGGVRSEEQLVSTMDAVADTKSYDSTGTVQIRAQRIDYSTGTVEVDATSQAAADIVEKQFGDAVKVQVKAPYTQDELDEMFEAEGRRNDSPSNGWNGGTAMCTATTGDCIFDAEAGTAGDSAACTTGLKWVLAGQVRLATAGHCFAEPTINTFYRYEFPRYGIATRAGTFWAFNTNVDGALIDPPNGYSVRNEFWIGGRYGSDSREITAWDDTLSVGQPLLVSGANSGVHTGEVRIVFDRECGTPLTTTNIDSTTGGDSGATVAQPNSASPESGDYVALGVHSCRVKGGFSRFSRAATIANELGGYPATY</sequence>
<dbReference type="EMBL" id="CP046475">
    <property type="protein sequence ID" value="QGX08837.1"/>
    <property type="molecule type" value="Genomic_DNA"/>
</dbReference>
<dbReference type="SUPFAM" id="SSF50494">
    <property type="entry name" value="Trypsin-like serine proteases"/>
    <property type="match status" value="1"/>
</dbReference>
<keyword evidence="2" id="KW-0614">Plasmid</keyword>
<name>A0A650GEV1_9MICO</name>
<dbReference type="InterPro" id="IPR043504">
    <property type="entry name" value="Peptidase_S1_PA_chymotrypsin"/>
</dbReference>
<evidence type="ECO:0000313" key="2">
    <source>
        <dbReference type="EMBL" id="QGX08837.1"/>
    </source>
</evidence>
<evidence type="ECO:0008006" key="4">
    <source>
        <dbReference type="Google" id="ProtNLM"/>
    </source>
</evidence>
<dbReference type="RefSeq" id="WP_148041631.1">
    <property type="nucleotide sequence ID" value="NZ_CP046475.1"/>
</dbReference>
<reference evidence="2 3" key="1">
    <citation type="submission" date="2019-11" db="EMBL/GenBank/DDBJ databases">
        <title>Complete Genome Sequence of Janibacter melonis M714.</title>
        <authorList>
            <person name="Zhao Q."/>
        </authorList>
    </citation>
    <scope>NUCLEOTIDE SEQUENCE [LARGE SCALE GENOMIC DNA]</scope>
    <source>
        <strain evidence="2 3">M714</strain>
        <plasmid evidence="2 3">unnamed</plasmid>
    </source>
</reference>
<dbReference type="AlphaFoldDB" id="A0A650GEV1"/>
<dbReference type="InterPro" id="IPR009003">
    <property type="entry name" value="Peptidase_S1_PA"/>
</dbReference>
<geneLocation type="plasmid" evidence="2">
    <name>unnamed</name>
</geneLocation>
<dbReference type="KEGG" id="jme:EEW87_17685"/>
<organism evidence="2 3">
    <name type="scientific">Janibacter melonis</name>
    <dbReference type="NCBI Taxonomy" id="262209"/>
    <lineage>
        <taxon>Bacteria</taxon>
        <taxon>Bacillati</taxon>
        <taxon>Actinomycetota</taxon>
        <taxon>Actinomycetes</taxon>
        <taxon>Micrococcales</taxon>
        <taxon>Intrasporangiaceae</taxon>
        <taxon>Janibacter</taxon>
    </lineage>
</organism>
<gene>
    <name evidence="2" type="ORF">EEW87_17685</name>
</gene>
<feature type="compositionally biased region" description="Polar residues" evidence="1">
    <location>
        <begin position="373"/>
        <end position="396"/>
    </location>
</feature>
<dbReference type="GeneID" id="59163563"/>
<dbReference type="Proteomes" id="UP000271708">
    <property type="component" value="Plasmid unnamed"/>
</dbReference>
<proteinExistence type="predicted"/>
<evidence type="ECO:0000256" key="1">
    <source>
        <dbReference type="SAM" id="MobiDB-lite"/>
    </source>
</evidence>
<accession>A0A650GEV1</accession>
<feature type="region of interest" description="Disordered" evidence="1">
    <location>
        <begin position="373"/>
        <end position="397"/>
    </location>
</feature>